<evidence type="ECO:0000313" key="3">
    <source>
        <dbReference type="Proteomes" id="UP001589575"/>
    </source>
</evidence>
<dbReference type="EMBL" id="JBHMFI010000001">
    <property type="protein sequence ID" value="MFB9069787.1"/>
    <property type="molecule type" value="Genomic_DNA"/>
</dbReference>
<accession>A0ABV5FSX7</accession>
<gene>
    <name evidence="2" type="ORF">ACFFX0_00665</name>
</gene>
<feature type="compositionally biased region" description="Basic residues" evidence="1">
    <location>
        <begin position="1"/>
        <end position="27"/>
    </location>
</feature>
<feature type="compositionally biased region" description="Polar residues" evidence="1">
    <location>
        <begin position="139"/>
        <end position="162"/>
    </location>
</feature>
<feature type="compositionally biased region" description="Basic and acidic residues" evidence="1">
    <location>
        <begin position="95"/>
        <end position="107"/>
    </location>
</feature>
<proteinExistence type="predicted"/>
<protein>
    <submittedName>
        <fullName evidence="2">Uncharacterized protein</fullName>
    </submittedName>
</protein>
<feature type="region of interest" description="Disordered" evidence="1">
    <location>
        <begin position="1"/>
        <end position="168"/>
    </location>
</feature>
<evidence type="ECO:0000256" key="1">
    <source>
        <dbReference type="SAM" id="MobiDB-lite"/>
    </source>
</evidence>
<evidence type="ECO:0000313" key="2">
    <source>
        <dbReference type="EMBL" id="MFB9069787.1"/>
    </source>
</evidence>
<reference evidence="2 3" key="1">
    <citation type="submission" date="2024-09" db="EMBL/GenBank/DDBJ databases">
        <authorList>
            <person name="Sun Q."/>
            <person name="Mori K."/>
        </authorList>
    </citation>
    <scope>NUCLEOTIDE SEQUENCE [LARGE SCALE GENOMIC DNA]</scope>
    <source>
        <strain evidence="2 3">CCM 7609</strain>
    </source>
</reference>
<sequence length="168" mass="17919">MAGRRGSGRRSRRRVAGTGRRRRRGPLRSHAARDGLVLGPLAGTGGVHRPVRFRPEDHPDGGAADRGAHAGLAGHHGRRTRRTRGDCGLAGDGGPRLRPDPAADLRRLTPSAPRRMAGDGERTTHHGLVTLGCRADDGVTSTQRRNKSSQGAKTAPNWTFWSSAPCPV</sequence>
<dbReference type="Proteomes" id="UP001589575">
    <property type="component" value="Unassembled WGS sequence"/>
</dbReference>
<name>A0ABV5FSX7_9MICC</name>
<keyword evidence="3" id="KW-1185">Reference proteome</keyword>
<organism evidence="2 3">
    <name type="scientific">Citricoccus parietis</name>
    <dbReference type="NCBI Taxonomy" id="592307"/>
    <lineage>
        <taxon>Bacteria</taxon>
        <taxon>Bacillati</taxon>
        <taxon>Actinomycetota</taxon>
        <taxon>Actinomycetes</taxon>
        <taxon>Micrococcales</taxon>
        <taxon>Micrococcaceae</taxon>
        <taxon>Citricoccus</taxon>
    </lineage>
</organism>
<comment type="caution">
    <text evidence="2">The sequence shown here is derived from an EMBL/GenBank/DDBJ whole genome shotgun (WGS) entry which is preliminary data.</text>
</comment>